<dbReference type="SUPFAM" id="SSF46785">
    <property type="entry name" value="Winged helix' DNA-binding domain"/>
    <property type="match status" value="1"/>
</dbReference>
<dbReference type="PROSITE" id="PS50042">
    <property type="entry name" value="CNMP_BINDING_3"/>
    <property type="match status" value="1"/>
</dbReference>
<dbReference type="InterPro" id="IPR036390">
    <property type="entry name" value="WH_DNA-bd_sf"/>
</dbReference>
<dbReference type="GO" id="GO:0003677">
    <property type="term" value="F:DNA binding"/>
    <property type="evidence" value="ECO:0007669"/>
    <property type="project" value="UniProtKB-KW"/>
</dbReference>
<evidence type="ECO:0000259" key="4">
    <source>
        <dbReference type="PROSITE" id="PS50042"/>
    </source>
</evidence>
<reference evidence="5 6" key="1">
    <citation type="submission" date="2021-10" db="EMBL/GenBank/DDBJ databases">
        <title>Anaerobic single-cell dispensing facilitates the cultivation of human gut bacteria.</title>
        <authorList>
            <person name="Afrizal A."/>
        </authorList>
    </citation>
    <scope>NUCLEOTIDE SEQUENCE [LARGE SCALE GENOMIC DNA]</scope>
    <source>
        <strain evidence="5 6">CLA-AA-H276</strain>
    </source>
</reference>
<organism evidence="5 6">
    <name type="scientific">Hominiventricola filiformis</name>
    <dbReference type="NCBI Taxonomy" id="2885352"/>
    <lineage>
        <taxon>Bacteria</taxon>
        <taxon>Bacillati</taxon>
        <taxon>Bacillota</taxon>
        <taxon>Clostridia</taxon>
        <taxon>Lachnospirales</taxon>
        <taxon>Lachnospiraceae</taxon>
        <taxon>Hominiventricola</taxon>
    </lineage>
</organism>
<dbReference type="InterPro" id="IPR000595">
    <property type="entry name" value="cNMP-bd_dom"/>
</dbReference>
<dbReference type="Proteomes" id="UP001198220">
    <property type="component" value="Unassembled WGS sequence"/>
</dbReference>
<evidence type="ECO:0000256" key="3">
    <source>
        <dbReference type="ARBA" id="ARBA00023163"/>
    </source>
</evidence>
<dbReference type="InterPro" id="IPR018490">
    <property type="entry name" value="cNMP-bd_dom_sf"/>
</dbReference>
<keyword evidence="1" id="KW-0805">Transcription regulation</keyword>
<protein>
    <submittedName>
        <fullName evidence="5">Crp/Fnr family transcriptional regulator</fullName>
    </submittedName>
</protein>
<name>A0AAE3DBC0_9FIRM</name>
<proteinExistence type="predicted"/>
<evidence type="ECO:0000256" key="1">
    <source>
        <dbReference type="ARBA" id="ARBA00023015"/>
    </source>
</evidence>
<dbReference type="Gene3D" id="2.60.120.10">
    <property type="entry name" value="Jelly Rolls"/>
    <property type="match status" value="1"/>
</dbReference>
<keyword evidence="6" id="KW-1185">Reference proteome</keyword>
<dbReference type="CDD" id="cd00038">
    <property type="entry name" value="CAP_ED"/>
    <property type="match status" value="1"/>
</dbReference>
<dbReference type="InterPro" id="IPR012318">
    <property type="entry name" value="HTH_CRP"/>
</dbReference>
<keyword evidence="2" id="KW-0238">DNA-binding</keyword>
<accession>A0AAE3DBC0</accession>
<evidence type="ECO:0000313" key="5">
    <source>
        <dbReference type="EMBL" id="MCC2127878.1"/>
    </source>
</evidence>
<dbReference type="Gene3D" id="1.10.10.10">
    <property type="entry name" value="Winged helix-like DNA-binding domain superfamily/Winged helix DNA-binding domain"/>
    <property type="match status" value="1"/>
</dbReference>
<dbReference type="Pfam" id="PF00027">
    <property type="entry name" value="cNMP_binding"/>
    <property type="match status" value="1"/>
</dbReference>
<dbReference type="EMBL" id="JAJEPS010000040">
    <property type="protein sequence ID" value="MCC2127878.1"/>
    <property type="molecule type" value="Genomic_DNA"/>
</dbReference>
<gene>
    <name evidence="5" type="ORF">LKD36_17235</name>
</gene>
<evidence type="ECO:0000313" key="6">
    <source>
        <dbReference type="Proteomes" id="UP001198220"/>
    </source>
</evidence>
<dbReference type="RefSeq" id="WP_308460368.1">
    <property type="nucleotide sequence ID" value="NZ_JAJEPS010000040.1"/>
</dbReference>
<dbReference type="GO" id="GO:0006355">
    <property type="term" value="P:regulation of DNA-templated transcription"/>
    <property type="evidence" value="ECO:0007669"/>
    <property type="project" value="InterPro"/>
</dbReference>
<dbReference type="InterPro" id="IPR036388">
    <property type="entry name" value="WH-like_DNA-bd_sf"/>
</dbReference>
<evidence type="ECO:0000256" key="2">
    <source>
        <dbReference type="ARBA" id="ARBA00023125"/>
    </source>
</evidence>
<comment type="caution">
    <text evidence="5">The sequence shown here is derived from an EMBL/GenBank/DDBJ whole genome shotgun (WGS) entry which is preliminary data.</text>
</comment>
<keyword evidence="3" id="KW-0804">Transcription</keyword>
<dbReference type="AlphaFoldDB" id="A0AAE3DBC0"/>
<feature type="domain" description="Cyclic nucleotide-binding" evidence="4">
    <location>
        <begin position="45"/>
        <end position="145"/>
    </location>
</feature>
<dbReference type="Pfam" id="PF13545">
    <property type="entry name" value="HTH_Crp_2"/>
    <property type="match status" value="1"/>
</dbReference>
<dbReference type="InterPro" id="IPR014710">
    <property type="entry name" value="RmlC-like_jellyroll"/>
</dbReference>
<dbReference type="SUPFAM" id="SSF51206">
    <property type="entry name" value="cAMP-binding domain-like"/>
    <property type="match status" value="1"/>
</dbReference>
<sequence>MDKLTKMSEADEIIRKLNTEQRNYLNRYFAHAPESVTGSTQVTRMPEGTTFIQEGTPVDKVYVLLKGCVSAVDYRVRETVYGFCHFDPIETFGTMEILGHMNQYRTTLATTQDSLFLKIPRDAFEKWILKDVDALQMETERIIGYLLDQSRKERLYVLLPGNERVYLILANLYETYGKFDTYSVYMSRKDFSEVTGLSERTITRALKELEEKKLITRNGWNIVMTWNQYKQIKELMKDQINEMGE</sequence>